<organism evidence="2 3">
    <name type="scientific">Effrenium voratum</name>
    <dbReference type="NCBI Taxonomy" id="2562239"/>
    <lineage>
        <taxon>Eukaryota</taxon>
        <taxon>Sar</taxon>
        <taxon>Alveolata</taxon>
        <taxon>Dinophyceae</taxon>
        <taxon>Suessiales</taxon>
        <taxon>Symbiodiniaceae</taxon>
        <taxon>Effrenium</taxon>
    </lineage>
</organism>
<feature type="region of interest" description="Disordered" evidence="1">
    <location>
        <begin position="704"/>
        <end position="732"/>
    </location>
</feature>
<proteinExistence type="predicted"/>
<protein>
    <submittedName>
        <fullName evidence="2">Uncharacterized protein</fullName>
    </submittedName>
</protein>
<reference evidence="2" key="1">
    <citation type="submission" date="2023-08" db="EMBL/GenBank/DDBJ databases">
        <authorList>
            <person name="Chen Y."/>
            <person name="Shah S."/>
            <person name="Dougan E. K."/>
            <person name="Thang M."/>
            <person name="Chan C."/>
        </authorList>
    </citation>
    <scope>NUCLEOTIDE SEQUENCE</scope>
</reference>
<evidence type="ECO:0000313" key="2">
    <source>
        <dbReference type="EMBL" id="CAJ1394828.1"/>
    </source>
</evidence>
<feature type="region of interest" description="Disordered" evidence="1">
    <location>
        <begin position="159"/>
        <end position="183"/>
    </location>
</feature>
<evidence type="ECO:0000313" key="3">
    <source>
        <dbReference type="Proteomes" id="UP001178507"/>
    </source>
</evidence>
<keyword evidence="3" id="KW-1185">Reference proteome</keyword>
<comment type="caution">
    <text evidence="2">The sequence shown here is derived from an EMBL/GenBank/DDBJ whole genome shotgun (WGS) entry which is preliminary data.</text>
</comment>
<name>A0AA36IXS4_9DINO</name>
<accession>A0AA36IXS4</accession>
<dbReference type="EMBL" id="CAUJNA010002979">
    <property type="protein sequence ID" value="CAJ1394828.1"/>
    <property type="molecule type" value="Genomic_DNA"/>
</dbReference>
<evidence type="ECO:0000256" key="1">
    <source>
        <dbReference type="SAM" id="MobiDB-lite"/>
    </source>
</evidence>
<sequence length="1006" mass="103083">MARYKFTVSKTREGETSSIISEFFLSDQKGEELNLKDASVVAAFTVAQATVDDPVNLIDNDASTSSSLAFNQPVVVRVNPGHSVGGFGFKTTADEAKIGNDPTSFKLEGSMDGSTWYLLNVKTDYDTPKKRGALVGPFVVSQLTAMALGNHTLPAEAMPDKDSKPFEPAARVTPAPAPAPEPVPVPVPAVDVASVESTPEATPFTAPVMPAPPMDVAMDVAPVAPPLAPVAPVAAVAGSAVTQAVVAASAATGLDKADQAATAAAVAAAAEAGREEAEADHATLHNQVVAAASSAGLTPEQVKKIESTLASIEPSHWNAVLKAWGAMASSKVTPPHVATAEEKVAAVVDATAGAGFTVAQLAHAAAESALPAALKDAQVTTTGNIGVVGRALQGTEMEPEGKAAIADAAAKESPDNQEAIADVLIAAGVMPTTTTPEPAEVDLANADARVIVDAVSAKLEDAPISPQEKVNLAKSAAEEYLKVVATTTSFDGVGMVVKASEDAGLKPEQVSKIATEAETLTAAEQVAVATAMRAASEGVEVLHMTGVEPAQKVSAVVQAEAVAGVSDSEQASSASIAVAAAAEAARKAHTAEVESEVLKRVVSAAQKAELSDAQAEAVLEVVAAMPSDAQEAIATHLSALTSPMQVAAAVPVAAPVAPVAAEPMPPMGAPVPPLGAEPMAGMPSDGSMPLDMPMPPMPMGSPVPPLGAEPMAGMPSDGSMPLDMPLPSSESMPADGPMPIYSPHPTDYTTHPTAVLPSDSSMPLDMPLPTSESMPADGPLPGHSLPTASASQFMFGVVPGANSRAEYQAQTGMQAKGFVFGVSLNVQGLVKFINAKTGAGIADPRYLSLAYGRFSFDWPTQSCSEEESGFTDFQSITFYNATFANPGDSCGTLLATSMDLDGVVRFPKEGDNDLFLVSGMFGTKHLASGGDSVSLSIVDLVVFHYTEAGKVEYSVCGDPTVSSYVGCPELSPLKIKYPKKNLGQGVKLCSGQAHFHEYKLEHCFDV</sequence>
<dbReference type="Proteomes" id="UP001178507">
    <property type="component" value="Unassembled WGS sequence"/>
</dbReference>
<gene>
    <name evidence="2" type="ORF">EVOR1521_LOCUS19403</name>
</gene>
<feature type="region of interest" description="Disordered" evidence="1">
    <location>
        <begin position="746"/>
        <end position="781"/>
    </location>
</feature>
<dbReference type="AlphaFoldDB" id="A0AA36IXS4"/>